<name>A0ABY7CD25_9BASI</name>
<dbReference type="EMBL" id="CP110423">
    <property type="protein sequence ID" value="WAQ83131.1"/>
    <property type="molecule type" value="Genomic_DNA"/>
</dbReference>
<dbReference type="RefSeq" id="XP_053018686.1">
    <property type="nucleotide sequence ID" value="XM_053167472.1"/>
</dbReference>
<feature type="compositionally biased region" description="Basic and acidic residues" evidence="1">
    <location>
        <begin position="230"/>
        <end position="244"/>
    </location>
</feature>
<gene>
    <name evidence="2" type="ORF">PtA15_3A498</name>
</gene>
<organism evidence="2 3">
    <name type="scientific">Puccinia triticina</name>
    <dbReference type="NCBI Taxonomy" id="208348"/>
    <lineage>
        <taxon>Eukaryota</taxon>
        <taxon>Fungi</taxon>
        <taxon>Dikarya</taxon>
        <taxon>Basidiomycota</taxon>
        <taxon>Pucciniomycotina</taxon>
        <taxon>Pucciniomycetes</taxon>
        <taxon>Pucciniales</taxon>
        <taxon>Pucciniaceae</taxon>
        <taxon>Puccinia</taxon>
    </lineage>
</organism>
<evidence type="ECO:0000256" key="1">
    <source>
        <dbReference type="SAM" id="MobiDB-lite"/>
    </source>
</evidence>
<evidence type="ECO:0000313" key="3">
    <source>
        <dbReference type="Proteomes" id="UP001164743"/>
    </source>
</evidence>
<feature type="region of interest" description="Disordered" evidence="1">
    <location>
        <begin position="184"/>
        <end position="263"/>
    </location>
</feature>
<protein>
    <submittedName>
        <fullName evidence="2">Uncharacterized protein</fullName>
    </submittedName>
</protein>
<keyword evidence="3" id="KW-1185">Reference proteome</keyword>
<sequence length="263" mass="28858">MLFKIKLTRNTDTYLHPANSNVTPVFHYDADLILDIGESDTSPIKFADKSSVVGFGIVTAKHETREELPNGSVRNLMVTVQHTDYDPLTKQQVQFKTQYKIGGQKNLANTFGLFQIGYEVLISGNICGYDQEAFMWIVNALSVSIASGHQTNTLSSNIKSNNNAAMRRRPGLISLEDARSSASKAIQIDDETAKGSQVSPTTDEGPEHSNVKSENYYNTIASTGSKKRSQKDILADAKRAKKELFAPSDAMPIPPMNCSDPVP</sequence>
<evidence type="ECO:0000313" key="2">
    <source>
        <dbReference type="EMBL" id="WAQ83131.1"/>
    </source>
</evidence>
<proteinExistence type="predicted"/>
<feature type="compositionally biased region" description="Polar residues" evidence="1">
    <location>
        <begin position="212"/>
        <end position="224"/>
    </location>
</feature>
<dbReference type="Proteomes" id="UP001164743">
    <property type="component" value="Chromosome 3A"/>
</dbReference>
<reference evidence="2" key="1">
    <citation type="submission" date="2022-10" db="EMBL/GenBank/DDBJ databases">
        <title>Puccinia triticina Genome sequencing and assembly.</title>
        <authorList>
            <person name="Li C."/>
        </authorList>
    </citation>
    <scope>NUCLEOTIDE SEQUENCE</scope>
    <source>
        <strain evidence="2">Pt15</strain>
    </source>
</reference>
<dbReference type="GeneID" id="77808367"/>
<accession>A0ABY7CD25</accession>